<keyword evidence="1" id="KW-0812">Transmembrane</keyword>
<gene>
    <name evidence="2" type="ORF">KP79_PYT01109</name>
</gene>
<evidence type="ECO:0000313" key="3">
    <source>
        <dbReference type="Proteomes" id="UP000242188"/>
    </source>
</evidence>
<evidence type="ECO:0000313" key="2">
    <source>
        <dbReference type="EMBL" id="OWF49120.1"/>
    </source>
</evidence>
<feature type="transmembrane region" description="Helical" evidence="1">
    <location>
        <begin position="36"/>
        <end position="59"/>
    </location>
</feature>
<dbReference type="AlphaFoldDB" id="A0A210QK40"/>
<dbReference type="EMBL" id="NEDP02003249">
    <property type="protein sequence ID" value="OWF49120.1"/>
    <property type="molecule type" value="Genomic_DNA"/>
</dbReference>
<name>A0A210QK40_MIZYE</name>
<protein>
    <submittedName>
        <fullName evidence="2">Uncharacterized protein</fullName>
    </submittedName>
</protein>
<reference evidence="2 3" key="1">
    <citation type="journal article" date="2017" name="Nat. Ecol. Evol.">
        <title>Scallop genome provides insights into evolution of bilaterian karyotype and development.</title>
        <authorList>
            <person name="Wang S."/>
            <person name="Zhang J."/>
            <person name="Jiao W."/>
            <person name="Li J."/>
            <person name="Xun X."/>
            <person name="Sun Y."/>
            <person name="Guo X."/>
            <person name="Huan P."/>
            <person name="Dong B."/>
            <person name="Zhang L."/>
            <person name="Hu X."/>
            <person name="Sun X."/>
            <person name="Wang J."/>
            <person name="Zhao C."/>
            <person name="Wang Y."/>
            <person name="Wang D."/>
            <person name="Huang X."/>
            <person name="Wang R."/>
            <person name="Lv J."/>
            <person name="Li Y."/>
            <person name="Zhang Z."/>
            <person name="Liu B."/>
            <person name="Lu W."/>
            <person name="Hui Y."/>
            <person name="Liang J."/>
            <person name="Zhou Z."/>
            <person name="Hou R."/>
            <person name="Li X."/>
            <person name="Liu Y."/>
            <person name="Li H."/>
            <person name="Ning X."/>
            <person name="Lin Y."/>
            <person name="Zhao L."/>
            <person name="Xing Q."/>
            <person name="Dou J."/>
            <person name="Li Y."/>
            <person name="Mao J."/>
            <person name="Guo H."/>
            <person name="Dou H."/>
            <person name="Li T."/>
            <person name="Mu C."/>
            <person name="Jiang W."/>
            <person name="Fu Q."/>
            <person name="Fu X."/>
            <person name="Miao Y."/>
            <person name="Liu J."/>
            <person name="Yu Q."/>
            <person name="Li R."/>
            <person name="Liao H."/>
            <person name="Li X."/>
            <person name="Kong Y."/>
            <person name="Jiang Z."/>
            <person name="Chourrout D."/>
            <person name="Li R."/>
            <person name="Bao Z."/>
        </authorList>
    </citation>
    <scope>NUCLEOTIDE SEQUENCE [LARGE SCALE GENOMIC DNA]</scope>
    <source>
        <strain evidence="2 3">PY_sf001</strain>
    </source>
</reference>
<sequence>MQWSNIMSFQSRHKTRFILTRMEITEHLLYHLSRRYTVHMTATVVSFVVTAASFVLIFLDVDGLSNIRINLSFSLLKLFGIGDEKRISNIFD</sequence>
<organism evidence="2 3">
    <name type="scientific">Mizuhopecten yessoensis</name>
    <name type="common">Japanese scallop</name>
    <name type="synonym">Patinopecten yessoensis</name>
    <dbReference type="NCBI Taxonomy" id="6573"/>
    <lineage>
        <taxon>Eukaryota</taxon>
        <taxon>Metazoa</taxon>
        <taxon>Spiralia</taxon>
        <taxon>Lophotrochozoa</taxon>
        <taxon>Mollusca</taxon>
        <taxon>Bivalvia</taxon>
        <taxon>Autobranchia</taxon>
        <taxon>Pteriomorphia</taxon>
        <taxon>Pectinida</taxon>
        <taxon>Pectinoidea</taxon>
        <taxon>Pectinidae</taxon>
        <taxon>Mizuhopecten</taxon>
    </lineage>
</organism>
<comment type="caution">
    <text evidence="2">The sequence shown here is derived from an EMBL/GenBank/DDBJ whole genome shotgun (WGS) entry which is preliminary data.</text>
</comment>
<evidence type="ECO:0000256" key="1">
    <source>
        <dbReference type="SAM" id="Phobius"/>
    </source>
</evidence>
<keyword evidence="3" id="KW-1185">Reference proteome</keyword>
<keyword evidence="1" id="KW-0472">Membrane</keyword>
<dbReference type="Proteomes" id="UP000242188">
    <property type="component" value="Unassembled WGS sequence"/>
</dbReference>
<accession>A0A210QK40</accession>
<keyword evidence="1" id="KW-1133">Transmembrane helix</keyword>
<proteinExistence type="predicted"/>